<dbReference type="EMBL" id="KZ309340">
    <property type="protein sequence ID" value="KAG8238359.1"/>
    <property type="molecule type" value="Genomic_DNA"/>
</dbReference>
<comment type="caution">
    <text evidence="10">The sequence shown here is derived from an EMBL/GenBank/DDBJ whole genome shotgun (WGS) entry which is preliminary data.</text>
</comment>
<dbReference type="InterPro" id="IPR001245">
    <property type="entry name" value="Ser-Thr/Tyr_kinase_cat_dom"/>
</dbReference>
<keyword evidence="8" id="KW-0732">Signal</keyword>
<evidence type="ECO:0000313" key="10">
    <source>
        <dbReference type="EMBL" id="KAG8238359.1"/>
    </source>
</evidence>
<proteinExistence type="inferred from homology"/>
<dbReference type="Proteomes" id="UP000792457">
    <property type="component" value="Unassembled WGS sequence"/>
</dbReference>
<protein>
    <recommendedName>
        <fullName evidence="9">Protein kinase domain-containing protein</fullName>
    </recommendedName>
</protein>
<dbReference type="GO" id="GO:0004709">
    <property type="term" value="F:MAP kinase kinase kinase activity"/>
    <property type="evidence" value="ECO:0007669"/>
    <property type="project" value="TreeGrafter"/>
</dbReference>
<dbReference type="OrthoDB" id="10261027at2759"/>
<dbReference type="GO" id="GO:0006955">
    <property type="term" value="P:immune response"/>
    <property type="evidence" value="ECO:0007669"/>
    <property type="project" value="TreeGrafter"/>
</dbReference>
<dbReference type="InterPro" id="IPR011009">
    <property type="entry name" value="Kinase-like_dom_sf"/>
</dbReference>
<feature type="region of interest" description="Disordered" evidence="7">
    <location>
        <begin position="323"/>
        <end position="343"/>
    </location>
</feature>
<dbReference type="PROSITE" id="PS50011">
    <property type="entry name" value="PROTEIN_KINASE_DOM"/>
    <property type="match status" value="1"/>
</dbReference>
<reference evidence="10" key="1">
    <citation type="submission" date="2013-04" db="EMBL/GenBank/DDBJ databases">
        <authorList>
            <person name="Qu J."/>
            <person name="Murali S.C."/>
            <person name="Bandaranaike D."/>
            <person name="Bellair M."/>
            <person name="Blankenburg K."/>
            <person name="Chao H."/>
            <person name="Dinh H."/>
            <person name="Doddapaneni H."/>
            <person name="Downs B."/>
            <person name="Dugan-Rocha S."/>
            <person name="Elkadiri S."/>
            <person name="Gnanaolivu R.D."/>
            <person name="Hernandez B."/>
            <person name="Javaid M."/>
            <person name="Jayaseelan J.C."/>
            <person name="Lee S."/>
            <person name="Li M."/>
            <person name="Ming W."/>
            <person name="Munidasa M."/>
            <person name="Muniz J."/>
            <person name="Nguyen L."/>
            <person name="Ongeri F."/>
            <person name="Osuji N."/>
            <person name="Pu L.-L."/>
            <person name="Puazo M."/>
            <person name="Qu C."/>
            <person name="Quiroz J."/>
            <person name="Raj R."/>
            <person name="Weissenberger G."/>
            <person name="Xin Y."/>
            <person name="Zou X."/>
            <person name="Han Y."/>
            <person name="Richards S."/>
            <person name="Worley K."/>
            <person name="Muzny D."/>
            <person name="Gibbs R."/>
        </authorList>
    </citation>
    <scope>NUCLEOTIDE SEQUENCE</scope>
    <source>
        <strain evidence="10">Sampled in the wild</strain>
    </source>
</reference>
<keyword evidence="4" id="KW-0547">Nucleotide-binding</keyword>
<dbReference type="InterPro" id="IPR000719">
    <property type="entry name" value="Prot_kinase_dom"/>
</dbReference>
<dbReference type="GO" id="GO:0043123">
    <property type="term" value="P:positive regulation of canonical NF-kappaB signal transduction"/>
    <property type="evidence" value="ECO:0007669"/>
    <property type="project" value="TreeGrafter"/>
</dbReference>
<keyword evidence="5" id="KW-0418">Kinase</keyword>
<dbReference type="GO" id="GO:0007254">
    <property type="term" value="P:JNK cascade"/>
    <property type="evidence" value="ECO:0007669"/>
    <property type="project" value="TreeGrafter"/>
</dbReference>
<feature type="signal peptide" evidence="8">
    <location>
        <begin position="1"/>
        <end position="18"/>
    </location>
</feature>
<dbReference type="AlphaFoldDB" id="A0A8K0KN68"/>
<accession>A0A8K0KN68</accession>
<keyword evidence="11" id="KW-1185">Reference proteome</keyword>
<keyword evidence="6" id="KW-0067">ATP-binding</keyword>
<evidence type="ECO:0000256" key="6">
    <source>
        <dbReference type="ARBA" id="ARBA00022840"/>
    </source>
</evidence>
<sequence>MILQNFLVLILQLGSHYSEKCDVFSWGIILWEVLARRKPFHEDGITAYRIMWAVHKGERPPLIKDCPPPIEKLMTSCWDQNPSNRPTMGEVVRIMSEIFPFFSGYDEPLQYVESSEASTIGSATQETGRSVSEDLIDEQEDSLFTEPYIPNDSNQNAVQEPNQYIMLPADSRLSTPLHMQIDPNTWELADQNENSIEKEYLSNGRMVAPVLINSTQCSTLQPVTDLNSECISEGTPQGVISDTPHGTLLETVVSNTAGHVSTSWPMGEKLGITSSEDPALSNRDESCNTQREHIVCGRCSGRLFKQWLDSQEKQFNESCRKWQRNEEKRRVKERKEIKPHGMA</sequence>
<evidence type="ECO:0000256" key="1">
    <source>
        <dbReference type="ARBA" id="ARBA00006529"/>
    </source>
</evidence>
<name>A0A8K0KN68_LADFU</name>
<evidence type="ECO:0000259" key="9">
    <source>
        <dbReference type="PROSITE" id="PS50011"/>
    </source>
</evidence>
<evidence type="ECO:0000256" key="3">
    <source>
        <dbReference type="ARBA" id="ARBA00022679"/>
    </source>
</evidence>
<reference evidence="10" key="2">
    <citation type="submission" date="2017-10" db="EMBL/GenBank/DDBJ databases">
        <title>Ladona fulva Genome sequencing and assembly.</title>
        <authorList>
            <person name="Murali S."/>
            <person name="Richards S."/>
            <person name="Bandaranaike D."/>
            <person name="Bellair M."/>
            <person name="Blankenburg K."/>
            <person name="Chao H."/>
            <person name="Dinh H."/>
            <person name="Doddapaneni H."/>
            <person name="Dugan-Rocha S."/>
            <person name="Elkadiri S."/>
            <person name="Gnanaolivu R."/>
            <person name="Hernandez B."/>
            <person name="Skinner E."/>
            <person name="Javaid M."/>
            <person name="Lee S."/>
            <person name="Li M."/>
            <person name="Ming W."/>
            <person name="Munidasa M."/>
            <person name="Muniz J."/>
            <person name="Nguyen L."/>
            <person name="Hughes D."/>
            <person name="Osuji N."/>
            <person name="Pu L.-L."/>
            <person name="Puazo M."/>
            <person name="Qu C."/>
            <person name="Quiroz J."/>
            <person name="Raj R."/>
            <person name="Weissenberger G."/>
            <person name="Xin Y."/>
            <person name="Zou X."/>
            <person name="Han Y."/>
            <person name="Worley K."/>
            <person name="Muzny D."/>
            <person name="Gibbs R."/>
        </authorList>
    </citation>
    <scope>NUCLEOTIDE SEQUENCE</scope>
    <source>
        <strain evidence="10">Sampled in the wild</strain>
    </source>
</reference>
<evidence type="ECO:0000313" key="11">
    <source>
        <dbReference type="Proteomes" id="UP000792457"/>
    </source>
</evidence>
<comment type="similarity">
    <text evidence="1">Belongs to the protein kinase superfamily. STE Ser/Thr protein kinase family. MAP kinase kinase kinase subfamily.</text>
</comment>
<evidence type="ECO:0000256" key="8">
    <source>
        <dbReference type="SAM" id="SignalP"/>
    </source>
</evidence>
<evidence type="ECO:0000256" key="5">
    <source>
        <dbReference type="ARBA" id="ARBA00022777"/>
    </source>
</evidence>
<dbReference type="Pfam" id="PF07714">
    <property type="entry name" value="PK_Tyr_Ser-Thr"/>
    <property type="match status" value="1"/>
</dbReference>
<evidence type="ECO:0000256" key="7">
    <source>
        <dbReference type="SAM" id="MobiDB-lite"/>
    </source>
</evidence>
<dbReference type="GO" id="GO:0005524">
    <property type="term" value="F:ATP binding"/>
    <property type="evidence" value="ECO:0007669"/>
    <property type="project" value="UniProtKB-KW"/>
</dbReference>
<dbReference type="Gene3D" id="1.10.510.10">
    <property type="entry name" value="Transferase(Phosphotransferase) domain 1"/>
    <property type="match status" value="1"/>
</dbReference>
<keyword evidence="3" id="KW-0808">Transferase</keyword>
<evidence type="ECO:0000256" key="4">
    <source>
        <dbReference type="ARBA" id="ARBA00022741"/>
    </source>
</evidence>
<keyword evidence="2" id="KW-0723">Serine/threonine-protein kinase</keyword>
<gene>
    <name evidence="10" type="ORF">J437_LFUL018127</name>
</gene>
<dbReference type="SUPFAM" id="SSF56112">
    <property type="entry name" value="Protein kinase-like (PK-like)"/>
    <property type="match status" value="1"/>
</dbReference>
<dbReference type="PANTHER" id="PTHR46716">
    <property type="entry name" value="MITOGEN-ACTIVATED PROTEIN KINASE KINASE KINASE 7"/>
    <property type="match status" value="1"/>
</dbReference>
<organism evidence="10 11">
    <name type="scientific">Ladona fulva</name>
    <name type="common">Scarce chaser dragonfly</name>
    <name type="synonym">Libellula fulva</name>
    <dbReference type="NCBI Taxonomy" id="123851"/>
    <lineage>
        <taxon>Eukaryota</taxon>
        <taxon>Metazoa</taxon>
        <taxon>Ecdysozoa</taxon>
        <taxon>Arthropoda</taxon>
        <taxon>Hexapoda</taxon>
        <taxon>Insecta</taxon>
        <taxon>Pterygota</taxon>
        <taxon>Palaeoptera</taxon>
        <taxon>Odonata</taxon>
        <taxon>Epiprocta</taxon>
        <taxon>Anisoptera</taxon>
        <taxon>Libelluloidea</taxon>
        <taxon>Libellulidae</taxon>
        <taxon>Ladona</taxon>
    </lineage>
</organism>
<dbReference type="PANTHER" id="PTHR46716:SF1">
    <property type="entry name" value="MITOGEN-ACTIVATED PROTEIN KINASE KINASE KINASE 7"/>
    <property type="match status" value="1"/>
</dbReference>
<evidence type="ECO:0000256" key="2">
    <source>
        <dbReference type="ARBA" id="ARBA00022527"/>
    </source>
</evidence>
<feature type="chain" id="PRO_5035459058" description="Protein kinase domain-containing protein" evidence="8">
    <location>
        <begin position="19"/>
        <end position="343"/>
    </location>
</feature>
<feature type="domain" description="Protein kinase" evidence="9">
    <location>
        <begin position="1"/>
        <end position="102"/>
    </location>
</feature>